<dbReference type="GO" id="GO:0046872">
    <property type="term" value="F:metal ion binding"/>
    <property type="evidence" value="ECO:0007669"/>
    <property type="project" value="UniProtKB-KW"/>
</dbReference>
<keyword evidence="4" id="KW-0378">Hydrolase</keyword>
<dbReference type="Gene3D" id="3.40.50.850">
    <property type="entry name" value="Isochorismatase-like"/>
    <property type="match status" value="1"/>
</dbReference>
<dbReference type="GO" id="GO:0008936">
    <property type="term" value="F:nicotinamidase activity"/>
    <property type="evidence" value="ECO:0007669"/>
    <property type="project" value="UniProtKB-EC"/>
</dbReference>
<dbReference type="AlphaFoldDB" id="A0A009HWZ1"/>
<dbReference type="FunFam" id="3.40.50.850:FF:000006">
    <property type="entry name" value="Bifunctional pyrazinamidase/nicotinamidase"/>
    <property type="match status" value="1"/>
</dbReference>
<feature type="domain" description="Isochorismatase-like" evidence="9">
    <location>
        <begin position="10"/>
        <end position="206"/>
    </location>
</feature>
<dbReference type="Proteomes" id="UP000020595">
    <property type="component" value="Unassembled WGS sequence"/>
</dbReference>
<name>A0A009HWZ1_ACIB9</name>
<evidence type="ECO:0000313" key="11">
    <source>
        <dbReference type="Proteomes" id="UP000020595"/>
    </source>
</evidence>
<dbReference type="EMBL" id="JEWH01000002">
    <property type="protein sequence ID" value="EXB07475.1"/>
    <property type="molecule type" value="Genomic_DNA"/>
</dbReference>
<evidence type="ECO:0000256" key="7">
    <source>
        <dbReference type="ARBA" id="ARBA00043224"/>
    </source>
</evidence>
<evidence type="ECO:0000256" key="6">
    <source>
        <dbReference type="ARBA" id="ARBA00039017"/>
    </source>
</evidence>
<keyword evidence="3" id="KW-0479">Metal-binding</keyword>
<evidence type="ECO:0000256" key="8">
    <source>
        <dbReference type="ARBA" id="ARBA00072277"/>
    </source>
</evidence>
<proteinExistence type="inferred from homology"/>
<dbReference type="InterPro" id="IPR000868">
    <property type="entry name" value="Isochorismatase-like_dom"/>
</dbReference>
<dbReference type="EC" id="3.5.1.19" evidence="6"/>
<dbReference type="InterPro" id="IPR052347">
    <property type="entry name" value="Isochorismatase_Nicotinamidase"/>
</dbReference>
<comment type="similarity">
    <text evidence="1">Belongs to the isochorismatase family.</text>
</comment>
<comment type="caution">
    <text evidence="10">The sequence shown here is derived from an EMBL/GenBank/DDBJ whole genome shotgun (WGS) entry which is preliminary data.</text>
</comment>
<evidence type="ECO:0000256" key="3">
    <source>
        <dbReference type="ARBA" id="ARBA00022723"/>
    </source>
</evidence>
<evidence type="ECO:0000256" key="4">
    <source>
        <dbReference type="ARBA" id="ARBA00022801"/>
    </source>
</evidence>
<reference evidence="10 11" key="1">
    <citation type="submission" date="2014-02" db="EMBL/GenBank/DDBJ databases">
        <title>Comparative genomics and transcriptomics to identify genetic mechanisms underlying the emergence of carbapenem resistant Acinetobacter baumannii (CRAb).</title>
        <authorList>
            <person name="Harris A.D."/>
            <person name="Johnson K.J."/>
            <person name="George J."/>
            <person name="Shefchek K."/>
            <person name="Daugherty S.C."/>
            <person name="Parankush S."/>
            <person name="Sadzewicz L."/>
            <person name="Tallon L."/>
            <person name="Sengamalay N."/>
            <person name="Hazen T.H."/>
            <person name="Rasko D.A."/>
        </authorList>
    </citation>
    <scope>NUCLEOTIDE SEQUENCE [LARGE SCALE GENOMIC DNA]</scope>
    <source>
        <strain evidence="10 11">1295743</strain>
    </source>
</reference>
<evidence type="ECO:0000313" key="10">
    <source>
        <dbReference type="EMBL" id="EXB07475.1"/>
    </source>
</evidence>
<keyword evidence="2" id="KW-0662">Pyridine nucleotide biosynthesis</keyword>
<evidence type="ECO:0000259" key="9">
    <source>
        <dbReference type="Pfam" id="PF00857"/>
    </source>
</evidence>
<accession>A0A009HWZ1</accession>
<sequence length="214" mass="23570">MKMNKQPQNSALVVVDVQNGFTPGGNLAVADADTIIPTINQLAGCFENVVLTQDWHPDNHISFAANHPGKQTFETIELDYGSQVLWPKHCIQGTHDAEFHPDLNIPTAQLIIRKGFHAHIDSYSAFMEADHTTMTGLTGYLKERGIDTVYVVGIATDFCVAWTALDAVKQGFKTLVIEDACKGIDLNGSLEQAWQTMQQQGVVRIQSTDLLNEC</sequence>
<protein>
    <recommendedName>
        <fullName evidence="8">Nicotinamidase</fullName>
        <ecNumber evidence="6">3.5.1.19</ecNumber>
    </recommendedName>
    <alternativeName>
        <fullName evidence="7">Nicotinamide deamidase</fullName>
    </alternativeName>
</protein>
<dbReference type="NCBIfam" id="NF008623">
    <property type="entry name" value="PRK11609.1"/>
    <property type="match status" value="1"/>
</dbReference>
<dbReference type="PANTHER" id="PTHR11080">
    <property type="entry name" value="PYRAZINAMIDASE/NICOTINAMIDASE"/>
    <property type="match status" value="1"/>
</dbReference>
<dbReference type="RefSeq" id="WP_032050611.1">
    <property type="nucleotide sequence ID" value="NZ_JEWH01000002.1"/>
</dbReference>
<dbReference type="SUPFAM" id="SSF52499">
    <property type="entry name" value="Isochorismatase-like hydrolases"/>
    <property type="match status" value="1"/>
</dbReference>
<dbReference type="GO" id="GO:0019363">
    <property type="term" value="P:pyridine nucleotide biosynthetic process"/>
    <property type="evidence" value="ECO:0007669"/>
    <property type="project" value="UniProtKB-KW"/>
</dbReference>
<evidence type="ECO:0000256" key="1">
    <source>
        <dbReference type="ARBA" id="ARBA00006336"/>
    </source>
</evidence>
<evidence type="ECO:0000256" key="5">
    <source>
        <dbReference type="ARBA" id="ARBA00037900"/>
    </source>
</evidence>
<dbReference type="InterPro" id="IPR036380">
    <property type="entry name" value="Isochorismatase-like_sf"/>
</dbReference>
<organism evidence="10 11">
    <name type="scientific">Acinetobacter baumannii (strain 1295743)</name>
    <dbReference type="NCBI Taxonomy" id="1310613"/>
    <lineage>
        <taxon>Bacteria</taxon>
        <taxon>Pseudomonadati</taxon>
        <taxon>Pseudomonadota</taxon>
        <taxon>Gammaproteobacteria</taxon>
        <taxon>Moraxellales</taxon>
        <taxon>Moraxellaceae</taxon>
        <taxon>Acinetobacter</taxon>
        <taxon>Acinetobacter calcoaceticus/baumannii complex</taxon>
    </lineage>
</organism>
<gene>
    <name evidence="10" type="ORF">J512_0296</name>
</gene>
<dbReference type="CDD" id="cd01011">
    <property type="entry name" value="nicotinamidase"/>
    <property type="match status" value="1"/>
</dbReference>
<dbReference type="PANTHER" id="PTHR11080:SF2">
    <property type="entry name" value="LD05707P"/>
    <property type="match status" value="1"/>
</dbReference>
<dbReference type="PATRIC" id="fig|1310613.3.peg.279"/>
<dbReference type="Pfam" id="PF00857">
    <property type="entry name" value="Isochorismatase"/>
    <property type="match status" value="1"/>
</dbReference>
<evidence type="ECO:0000256" key="2">
    <source>
        <dbReference type="ARBA" id="ARBA00022642"/>
    </source>
</evidence>
<comment type="pathway">
    <text evidence="5">Cofactor biosynthesis; nicotinate biosynthesis; nicotinate from nicotinamide: step 1/1.</text>
</comment>